<feature type="region of interest" description="Disordered" evidence="1">
    <location>
        <begin position="124"/>
        <end position="157"/>
    </location>
</feature>
<reference evidence="2 3" key="1">
    <citation type="journal article" date="2019" name="Nat. Ecol. Evol.">
        <title>Megaphylogeny resolves global patterns of mushroom evolution.</title>
        <authorList>
            <person name="Varga T."/>
            <person name="Krizsan K."/>
            <person name="Foldi C."/>
            <person name="Dima B."/>
            <person name="Sanchez-Garcia M."/>
            <person name="Sanchez-Ramirez S."/>
            <person name="Szollosi G.J."/>
            <person name="Szarkandi J.G."/>
            <person name="Papp V."/>
            <person name="Albert L."/>
            <person name="Andreopoulos W."/>
            <person name="Angelini C."/>
            <person name="Antonin V."/>
            <person name="Barry K.W."/>
            <person name="Bougher N.L."/>
            <person name="Buchanan P."/>
            <person name="Buyck B."/>
            <person name="Bense V."/>
            <person name="Catcheside P."/>
            <person name="Chovatia M."/>
            <person name="Cooper J."/>
            <person name="Damon W."/>
            <person name="Desjardin D."/>
            <person name="Finy P."/>
            <person name="Geml J."/>
            <person name="Haridas S."/>
            <person name="Hughes K."/>
            <person name="Justo A."/>
            <person name="Karasinski D."/>
            <person name="Kautmanova I."/>
            <person name="Kiss B."/>
            <person name="Kocsube S."/>
            <person name="Kotiranta H."/>
            <person name="LaButti K.M."/>
            <person name="Lechner B.E."/>
            <person name="Liimatainen K."/>
            <person name="Lipzen A."/>
            <person name="Lukacs Z."/>
            <person name="Mihaltcheva S."/>
            <person name="Morgado L.N."/>
            <person name="Niskanen T."/>
            <person name="Noordeloos M.E."/>
            <person name="Ohm R.A."/>
            <person name="Ortiz-Santana B."/>
            <person name="Ovrebo C."/>
            <person name="Racz N."/>
            <person name="Riley R."/>
            <person name="Savchenko A."/>
            <person name="Shiryaev A."/>
            <person name="Soop K."/>
            <person name="Spirin V."/>
            <person name="Szebenyi C."/>
            <person name="Tomsovsky M."/>
            <person name="Tulloss R.E."/>
            <person name="Uehling J."/>
            <person name="Grigoriev I.V."/>
            <person name="Vagvolgyi C."/>
            <person name="Papp T."/>
            <person name="Martin F.M."/>
            <person name="Miettinen O."/>
            <person name="Hibbett D.S."/>
            <person name="Nagy L.G."/>
        </authorList>
    </citation>
    <scope>NUCLEOTIDE SEQUENCE [LARGE SCALE GENOMIC DNA]</scope>
    <source>
        <strain evidence="2 3">FP101781</strain>
    </source>
</reference>
<feature type="compositionally biased region" description="Low complexity" evidence="1">
    <location>
        <begin position="126"/>
        <end position="151"/>
    </location>
</feature>
<dbReference type="OrthoDB" id="3194584at2759"/>
<feature type="compositionally biased region" description="Pro residues" evidence="1">
    <location>
        <begin position="178"/>
        <end position="200"/>
    </location>
</feature>
<comment type="caution">
    <text evidence="2">The sequence shown here is derived from an EMBL/GenBank/DDBJ whole genome shotgun (WGS) entry which is preliminary data.</text>
</comment>
<feature type="region of interest" description="Disordered" evidence="1">
    <location>
        <begin position="75"/>
        <end position="101"/>
    </location>
</feature>
<name>A0A4Y7SIK2_COPMI</name>
<sequence length="429" mass="48118">MEGAPVGAKPFSKSDEALLIESLAKALHDGMATSYKDILNHLHGKNDHSSNFWKDYYLDHKHRLDGLVQAKARFESARPSVNDRSTPGTDKMEGTSPGVAHTVKKPYAQYIDTVSVTLTPKLRRYTTSTPTGPPSSHTSSSHAQAAAQSPSLRLASNRIGRTTVNSLTTCEPVFNSRLPPPHNEIKIPPLPSRSPSPPSQIVPGPSGNRFTPEDQGFFIKFIQRRLLEDPEMSRKMICAKLEEAAPHHSSRSWSGYWSTHHDLPDKLLHAASNRLWPFLEKPDGPDAGLRGQSPSVKRQHESVSSEGDSEGDDEGSSSGSELDDDEESDEDEPLHRYAFTQMSDPGSPFNDADMYMVAKYIAETPHFNPSYTSWDAFEKKHEHRSARSWQQYFLSRERDIRRLVKRIARDENSQRVRPSGIPPHKRIRL</sequence>
<feature type="region of interest" description="Disordered" evidence="1">
    <location>
        <begin position="171"/>
        <end position="213"/>
    </location>
</feature>
<dbReference type="Proteomes" id="UP000298030">
    <property type="component" value="Unassembled WGS sequence"/>
</dbReference>
<dbReference type="EMBL" id="QPFP01000106">
    <property type="protein sequence ID" value="TEB21602.1"/>
    <property type="molecule type" value="Genomic_DNA"/>
</dbReference>
<gene>
    <name evidence="2" type="ORF">FA13DRAFT_1799662</name>
</gene>
<organism evidence="2 3">
    <name type="scientific">Coprinellus micaceus</name>
    <name type="common">Glistening ink-cap mushroom</name>
    <name type="synonym">Coprinus micaceus</name>
    <dbReference type="NCBI Taxonomy" id="71717"/>
    <lineage>
        <taxon>Eukaryota</taxon>
        <taxon>Fungi</taxon>
        <taxon>Dikarya</taxon>
        <taxon>Basidiomycota</taxon>
        <taxon>Agaricomycotina</taxon>
        <taxon>Agaricomycetes</taxon>
        <taxon>Agaricomycetidae</taxon>
        <taxon>Agaricales</taxon>
        <taxon>Agaricineae</taxon>
        <taxon>Psathyrellaceae</taxon>
        <taxon>Coprinellus</taxon>
    </lineage>
</organism>
<keyword evidence="3" id="KW-1185">Reference proteome</keyword>
<dbReference type="AlphaFoldDB" id="A0A4Y7SIK2"/>
<feature type="region of interest" description="Disordered" evidence="1">
    <location>
        <begin position="279"/>
        <end position="331"/>
    </location>
</feature>
<evidence type="ECO:0000313" key="2">
    <source>
        <dbReference type="EMBL" id="TEB21602.1"/>
    </source>
</evidence>
<proteinExistence type="predicted"/>
<protein>
    <submittedName>
        <fullName evidence="2">Uncharacterized protein</fullName>
    </submittedName>
</protein>
<evidence type="ECO:0000256" key="1">
    <source>
        <dbReference type="SAM" id="MobiDB-lite"/>
    </source>
</evidence>
<evidence type="ECO:0000313" key="3">
    <source>
        <dbReference type="Proteomes" id="UP000298030"/>
    </source>
</evidence>
<feature type="compositionally biased region" description="Acidic residues" evidence="1">
    <location>
        <begin position="307"/>
        <end position="331"/>
    </location>
</feature>
<accession>A0A4Y7SIK2</accession>